<feature type="transmembrane region" description="Helical" evidence="6">
    <location>
        <begin position="103"/>
        <end position="123"/>
    </location>
</feature>
<feature type="transmembrane region" description="Helical" evidence="6">
    <location>
        <begin position="270"/>
        <end position="294"/>
    </location>
</feature>
<feature type="transmembrane region" description="Helical" evidence="6">
    <location>
        <begin position="45"/>
        <end position="63"/>
    </location>
</feature>
<dbReference type="Pfam" id="PF04479">
    <property type="entry name" value="RTA1"/>
    <property type="match status" value="1"/>
</dbReference>
<organism evidence="7 8">
    <name type="scientific">Zymoseptoria tritici (strain ST99CH_3D7)</name>
    <dbReference type="NCBI Taxonomy" id="1276538"/>
    <lineage>
        <taxon>Eukaryota</taxon>
        <taxon>Fungi</taxon>
        <taxon>Dikarya</taxon>
        <taxon>Ascomycota</taxon>
        <taxon>Pezizomycotina</taxon>
        <taxon>Dothideomycetes</taxon>
        <taxon>Dothideomycetidae</taxon>
        <taxon>Mycosphaerellales</taxon>
        <taxon>Mycosphaerellaceae</taxon>
        <taxon>Zymoseptoria</taxon>
    </lineage>
</organism>
<comment type="subcellular location">
    <subcellularLocation>
        <location evidence="1">Membrane</location>
        <topology evidence="1">Multi-pass membrane protein</topology>
    </subcellularLocation>
</comment>
<feature type="compositionally biased region" description="Basic and acidic residues" evidence="5">
    <location>
        <begin position="311"/>
        <end position="320"/>
    </location>
</feature>
<keyword evidence="2 6" id="KW-0812">Transmembrane</keyword>
<dbReference type="GO" id="GO:0005886">
    <property type="term" value="C:plasma membrane"/>
    <property type="evidence" value="ECO:0007669"/>
    <property type="project" value="TreeGrafter"/>
</dbReference>
<evidence type="ECO:0000256" key="3">
    <source>
        <dbReference type="ARBA" id="ARBA00022989"/>
    </source>
</evidence>
<evidence type="ECO:0000256" key="4">
    <source>
        <dbReference type="ARBA" id="ARBA00023136"/>
    </source>
</evidence>
<dbReference type="EMBL" id="LT853695">
    <property type="protein sequence ID" value="SMQ49759.1"/>
    <property type="molecule type" value="Genomic_DNA"/>
</dbReference>
<reference evidence="7 8" key="1">
    <citation type="submission" date="2016-06" db="EMBL/GenBank/DDBJ databases">
        <authorList>
            <person name="Kjaerup R.B."/>
            <person name="Dalgaard T.S."/>
            <person name="Juul-Madsen H.R."/>
        </authorList>
    </citation>
    <scope>NUCLEOTIDE SEQUENCE [LARGE SCALE GENOMIC DNA]</scope>
</reference>
<dbReference type="STRING" id="1276538.A0A1X7RQS5"/>
<protein>
    <recommendedName>
        <fullName evidence="9">RTA1 like protein</fullName>
    </recommendedName>
</protein>
<dbReference type="Proteomes" id="UP000215127">
    <property type="component" value="Chromosome 4"/>
</dbReference>
<dbReference type="InterPro" id="IPR007568">
    <property type="entry name" value="RTA1"/>
</dbReference>
<keyword evidence="4 6" id="KW-0472">Membrane</keyword>
<dbReference type="AlphaFoldDB" id="A0A1X7RQS5"/>
<evidence type="ECO:0000256" key="1">
    <source>
        <dbReference type="ARBA" id="ARBA00004141"/>
    </source>
</evidence>
<sequence length="320" mass="34895">MPTPPRKRHGRQNLRLVRLQCKEVSPQCPVEATTYGYYPVLSGNIALLVVFAITFFVQLFLGIRARLPAFTSVVAIGCMGEAIGYGGRLMLNENPWDDTGFRIQIVCLILSPSFLAAGIYLTLKHIVLTLGPECSRLKPRLYTWIFISCDAFSIILQAAGGGVAASASANLVNIGNRIIIAGIAFQVATMFICMCLALDFALRLGKKAKLSKANGARLERVQTYATKPAFYFYLSLSGLAFLTIFIRSVYRLPEMAGGWGNPLMQREKEFLVLDGAMVAIAAVAMSIAHPGIFFPEMKTKRPVSPTSSSSDEEKAAQDAP</sequence>
<feature type="transmembrane region" description="Helical" evidence="6">
    <location>
        <begin position="144"/>
        <end position="166"/>
    </location>
</feature>
<keyword evidence="8" id="KW-1185">Reference proteome</keyword>
<dbReference type="GO" id="GO:0000324">
    <property type="term" value="C:fungal-type vacuole"/>
    <property type="evidence" value="ECO:0007669"/>
    <property type="project" value="TreeGrafter"/>
</dbReference>
<evidence type="ECO:0000256" key="6">
    <source>
        <dbReference type="SAM" id="Phobius"/>
    </source>
</evidence>
<feature type="region of interest" description="Disordered" evidence="5">
    <location>
        <begin position="298"/>
        <end position="320"/>
    </location>
</feature>
<proteinExistence type="predicted"/>
<name>A0A1X7RQS5_ZYMT9</name>
<feature type="transmembrane region" description="Helical" evidence="6">
    <location>
        <begin position="70"/>
        <end position="91"/>
    </location>
</feature>
<feature type="transmembrane region" description="Helical" evidence="6">
    <location>
        <begin position="230"/>
        <end position="250"/>
    </location>
</feature>
<gene>
    <name evidence="7" type="ORF">ZT3D7_G4910</name>
</gene>
<keyword evidence="3 6" id="KW-1133">Transmembrane helix</keyword>
<accession>A0A1X7RQS5</accession>
<feature type="transmembrane region" description="Helical" evidence="6">
    <location>
        <begin position="178"/>
        <end position="202"/>
    </location>
</feature>
<evidence type="ECO:0000313" key="7">
    <source>
        <dbReference type="EMBL" id="SMQ49759.1"/>
    </source>
</evidence>
<evidence type="ECO:0000313" key="8">
    <source>
        <dbReference type="Proteomes" id="UP000215127"/>
    </source>
</evidence>
<evidence type="ECO:0008006" key="9">
    <source>
        <dbReference type="Google" id="ProtNLM"/>
    </source>
</evidence>
<evidence type="ECO:0000256" key="2">
    <source>
        <dbReference type="ARBA" id="ARBA00022692"/>
    </source>
</evidence>
<dbReference type="PANTHER" id="PTHR31465:SF8">
    <property type="entry name" value="DOMAIN PROTEIN, PUTATIVE (AFU_ORTHOLOGUE AFUA_6G14140)-RELATED"/>
    <property type="match status" value="1"/>
</dbReference>
<evidence type="ECO:0000256" key="5">
    <source>
        <dbReference type="SAM" id="MobiDB-lite"/>
    </source>
</evidence>
<dbReference type="PANTHER" id="PTHR31465">
    <property type="entry name" value="PROTEIN RTA1-RELATED"/>
    <property type="match status" value="1"/>
</dbReference>